<evidence type="ECO:0000313" key="2">
    <source>
        <dbReference type="Proteomes" id="UP001342314"/>
    </source>
</evidence>
<dbReference type="AlphaFoldDB" id="A0AAV5GMN7"/>
<protein>
    <submittedName>
        <fullName evidence="1">Uncharacterized protein</fullName>
    </submittedName>
</protein>
<evidence type="ECO:0000313" key="1">
    <source>
        <dbReference type="EMBL" id="GJN91468.1"/>
    </source>
</evidence>
<accession>A0AAV5GMN7</accession>
<dbReference type="EMBL" id="BQKY01000009">
    <property type="protein sequence ID" value="GJN91468.1"/>
    <property type="molecule type" value="Genomic_DNA"/>
</dbReference>
<name>A0AAV5GMN7_9BASI</name>
<sequence>MGGAEADSGARLIFGVPVSTAELYCAAKAWDEVEGAFRALDVIEHVRRQGALLAADALVLCPPEIWDRVRGELLTVAAAMQQQVELDLVKGALCDNCSAHYKDDGDEPEWPRWLAAFGRQYWEVCPDCYDNSCLAIHRMHRVEEDPLEKFLAHYGLHADWHDHDDLYEWLAMTEEEADSQARCQDVGSFYQWRPDLTTVLRGCEPILGGNNYTHCSLGDEGTKQMISRGFSLEDLHVASQTTSLIERFFRDWNVAVRSFPDKVPGTWGPPIAWEGRPVPAFHLVHDMELVACG</sequence>
<reference evidence="1 2" key="1">
    <citation type="submission" date="2021-12" db="EMBL/GenBank/DDBJ databases">
        <title>High titer production of polyol ester of fatty acids by Rhodotorula paludigena BS15 towards product separation-free biomass refinery.</title>
        <authorList>
            <person name="Mano J."/>
            <person name="Ono H."/>
            <person name="Tanaka T."/>
            <person name="Naito K."/>
            <person name="Sushida H."/>
            <person name="Ike M."/>
            <person name="Tokuyasu K."/>
            <person name="Kitaoka M."/>
        </authorList>
    </citation>
    <scope>NUCLEOTIDE SEQUENCE [LARGE SCALE GENOMIC DNA]</scope>
    <source>
        <strain evidence="1 2">BS15</strain>
    </source>
</reference>
<gene>
    <name evidence="1" type="ORF">Rhopal_004491-T1</name>
</gene>
<keyword evidence="2" id="KW-1185">Reference proteome</keyword>
<comment type="caution">
    <text evidence="1">The sequence shown here is derived from an EMBL/GenBank/DDBJ whole genome shotgun (WGS) entry which is preliminary data.</text>
</comment>
<organism evidence="1 2">
    <name type="scientific">Rhodotorula paludigena</name>
    <dbReference type="NCBI Taxonomy" id="86838"/>
    <lineage>
        <taxon>Eukaryota</taxon>
        <taxon>Fungi</taxon>
        <taxon>Dikarya</taxon>
        <taxon>Basidiomycota</taxon>
        <taxon>Pucciniomycotina</taxon>
        <taxon>Microbotryomycetes</taxon>
        <taxon>Sporidiobolales</taxon>
        <taxon>Sporidiobolaceae</taxon>
        <taxon>Rhodotorula</taxon>
    </lineage>
</organism>
<dbReference type="Proteomes" id="UP001342314">
    <property type="component" value="Unassembled WGS sequence"/>
</dbReference>
<proteinExistence type="predicted"/>